<dbReference type="Proteomes" id="UP000075666">
    <property type="component" value="Unassembled WGS sequence"/>
</dbReference>
<name>A0A150KKK1_9BACI</name>
<gene>
    <name evidence="1" type="ORF">B4102_4083</name>
</gene>
<evidence type="ECO:0000313" key="1">
    <source>
        <dbReference type="EMBL" id="KYC85929.1"/>
    </source>
</evidence>
<organism evidence="1 2">
    <name type="scientific">Heyndrickxia sporothermodurans</name>
    <dbReference type="NCBI Taxonomy" id="46224"/>
    <lineage>
        <taxon>Bacteria</taxon>
        <taxon>Bacillati</taxon>
        <taxon>Bacillota</taxon>
        <taxon>Bacilli</taxon>
        <taxon>Bacillales</taxon>
        <taxon>Bacillaceae</taxon>
        <taxon>Heyndrickxia</taxon>
    </lineage>
</organism>
<keyword evidence="2" id="KW-1185">Reference proteome</keyword>
<dbReference type="EMBL" id="LQYN01000158">
    <property type="protein sequence ID" value="KYC85929.1"/>
    <property type="molecule type" value="Genomic_DNA"/>
</dbReference>
<proteinExistence type="predicted"/>
<evidence type="ECO:0000313" key="2">
    <source>
        <dbReference type="Proteomes" id="UP000075666"/>
    </source>
</evidence>
<dbReference type="PATRIC" id="fig|46224.3.peg.1547"/>
<reference evidence="1 2" key="1">
    <citation type="submission" date="2016-01" db="EMBL/GenBank/DDBJ databases">
        <title>Genome Sequences of Twelve Sporeforming Bacillus Species Isolated from Foods.</title>
        <authorList>
            <person name="Berendsen E.M."/>
            <person name="Wells-Bennik M.H."/>
            <person name="Krawcyk A.O."/>
            <person name="De Jong A."/>
            <person name="Holsappel S."/>
            <person name="Eijlander R.T."/>
            <person name="Kuipers O.P."/>
        </authorList>
    </citation>
    <scope>NUCLEOTIDE SEQUENCE [LARGE SCALE GENOMIC DNA]</scope>
    <source>
        <strain evidence="1 2">B4102</strain>
    </source>
</reference>
<dbReference type="AlphaFoldDB" id="A0A150KKK1"/>
<accession>A0A150KKK1</accession>
<comment type="caution">
    <text evidence="1">The sequence shown here is derived from an EMBL/GenBank/DDBJ whole genome shotgun (WGS) entry which is preliminary data.</text>
</comment>
<sequence>MIISTKCMYSLNSSRLSQSHLPQVPAFVRFGHFNLRALAPSSRIHPIRVLQLRISCSKCSHPSHSSTSILDLLPQVPASIPFGHFNLGALAPSSRIHPIRALQPRGTCSKFPHSSDSGTSTPGHLLQVPASIPFGHFNSGSLPQSSRIHPIRALQPRGTFPKFSYPSFSSR</sequence>
<protein>
    <submittedName>
        <fullName evidence="1">Uncharacterized protein</fullName>
    </submittedName>
</protein>